<dbReference type="Ensembl" id="ENSORLT00015035093.1">
    <property type="protein sequence ID" value="ENSORLP00015018259.1"/>
    <property type="gene ID" value="ENSORLG00015019300.1"/>
</dbReference>
<evidence type="ECO:0000313" key="4">
    <source>
        <dbReference type="Proteomes" id="UP000265200"/>
    </source>
</evidence>
<feature type="region of interest" description="Disordered" evidence="1">
    <location>
        <begin position="91"/>
        <end position="120"/>
    </location>
</feature>
<feature type="signal peptide" evidence="2">
    <location>
        <begin position="1"/>
        <end position="17"/>
    </location>
</feature>
<reference evidence="3" key="3">
    <citation type="submission" date="2025-08" db="UniProtKB">
        <authorList>
            <consortium name="Ensembl"/>
        </authorList>
    </citation>
    <scope>IDENTIFICATION</scope>
    <source>
        <strain evidence="3">HSOK</strain>
    </source>
</reference>
<reference key="1">
    <citation type="journal article" date="2007" name="Nature">
        <title>The medaka draft genome and insights into vertebrate genome evolution.</title>
        <authorList>
            <person name="Kasahara M."/>
            <person name="Naruse K."/>
            <person name="Sasaki S."/>
            <person name="Nakatani Y."/>
            <person name="Qu W."/>
            <person name="Ahsan B."/>
            <person name="Yamada T."/>
            <person name="Nagayasu Y."/>
            <person name="Doi K."/>
            <person name="Kasai Y."/>
            <person name="Jindo T."/>
            <person name="Kobayashi D."/>
            <person name="Shimada A."/>
            <person name="Toyoda A."/>
            <person name="Kuroki Y."/>
            <person name="Fujiyama A."/>
            <person name="Sasaki T."/>
            <person name="Shimizu A."/>
            <person name="Asakawa S."/>
            <person name="Shimizu N."/>
            <person name="Hashimoto S."/>
            <person name="Yang J."/>
            <person name="Lee Y."/>
            <person name="Matsushima K."/>
            <person name="Sugano S."/>
            <person name="Sakaizumi M."/>
            <person name="Narita T."/>
            <person name="Ohishi K."/>
            <person name="Haga S."/>
            <person name="Ohta F."/>
            <person name="Nomoto H."/>
            <person name="Nogata K."/>
            <person name="Morishita T."/>
            <person name="Endo T."/>
            <person name="Shin-I T."/>
            <person name="Takeda H."/>
            <person name="Morishita S."/>
            <person name="Kohara Y."/>
        </authorList>
    </citation>
    <scope>NUCLEOTIDE SEQUENCE [LARGE SCALE GENOMIC DNA]</scope>
    <source>
        <strain>Hd-rR</strain>
    </source>
</reference>
<accession>A0A3P9IED9</accession>
<sequence>MLSLSLHVGGLTLLSSAAPAVDMSGHDLVCFDKTFEAAEALLHMESPGGLHNERSTVRFGPAAEDVMMETVVEVSTEVGAIEEESFPIPPDCEPAAKKKRGGGRKPKMHQPASNGSYDLGIKKRPREGKGLLLQFIIIMGCMLLKRSFDGGRYRKRRSCGSCHYPLWCCQAVAGSHVFHPRVCSWS</sequence>
<keyword evidence="2" id="KW-0732">Signal</keyword>
<feature type="compositionally biased region" description="Basic residues" evidence="1">
    <location>
        <begin position="97"/>
        <end position="108"/>
    </location>
</feature>
<proteinExistence type="predicted"/>
<evidence type="ECO:0000256" key="1">
    <source>
        <dbReference type="SAM" id="MobiDB-lite"/>
    </source>
</evidence>
<protein>
    <submittedName>
        <fullName evidence="3">Uncharacterized protein</fullName>
    </submittedName>
</protein>
<evidence type="ECO:0000256" key="2">
    <source>
        <dbReference type="SAM" id="SignalP"/>
    </source>
</evidence>
<dbReference type="Proteomes" id="UP000265200">
    <property type="component" value="Chromosome 10"/>
</dbReference>
<feature type="chain" id="PRO_5018131401" evidence="2">
    <location>
        <begin position="18"/>
        <end position="186"/>
    </location>
</feature>
<name>A0A3P9IED9_ORYLA</name>
<evidence type="ECO:0000313" key="3">
    <source>
        <dbReference type="Ensembl" id="ENSORLP00015018259.1"/>
    </source>
</evidence>
<reference evidence="3 4" key="2">
    <citation type="submission" date="2017-04" db="EMBL/GenBank/DDBJ databases">
        <title>CpG methylation of centromeres and impact of large insertions on vertebrate speciation.</title>
        <authorList>
            <person name="Ichikawa K."/>
            <person name="Yoshimura J."/>
            <person name="Morishita S."/>
        </authorList>
    </citation>
    <scope>NUCLEOTIDE SEQUENCE</scope>
    <source>
        <strain evidence="3 4">HSOK</strain>
    </source>
</reference>
<reference evidence="3" key="4">
    <citation type="submission" date="2025-09" db="UniProtKB">
        <authorList>
            <consortium name="Ensembl"/>
        </authorList>
    </citation>
    <scope>IDENTIFICATION</scope>
    <source>
        <strain evidence="3">HSOK</strain>
    </source>
</reference>
<dbReference type="AlphaFoldDB" id="A0A3P9IED9"/>
<organism evidence="3 4">
    <name type="scientific">Oryzias latipes</name>
    <name type="common">Japanese rice fish</name>
    <name type="synonym">Japanese killifish</name>
    <dbReference type="NCBI Taxonomy" id="8090"/>
    <lineage>
        <taxon>Eukaryota</taxon>
        <taxon>Metazoa</taxon>
        <taxon>Chordata</taxon>
        <taxon>Craniata</taxon>
        <taxon>Vertebrata</taxon>
        <taxon>Euteleostomi</taxon>
        <taxon>Actinopterygii</taxon>
        <taxon>Neopterygii</taxon>
        <taxon>Teleostei</taxon>
        <taxon>Neoteleostei</taxon>
        <taxon>Acanthomorphata</taxon>
        <taxon>Ovalentaria</taxon>
        <taxon>Atherinomorphae</taxon>
        <taxon>Beloniformes</taxon>
        <taxon>Adrianichthyidae</taxon>
        <taxon>Oryziinae</taxon>
        <taxon>Oryzias</taxon>
    </lineage>
</organism>